<name>A0A1W0XA45_HYPEX</name>
<reference evidence="3" key="1">
    <citation type="submission" date="2017-01" db="EMBL/GenBank/DDBJ databases">
        <title>Comparative genomics of anhydrobiosis in the tardigrade Hypsibius dujardini.</title>
        <authorList>
            <person name="Yoshida Y."/>
            <person name="Koutsovoulos G."/>
            <person name="Laetsch D."/>
            <person name="Stevens L."/>
            <person name="Kumar S."/>
            <person name="Horikawa D."/>
            <person name="Ishino K."/>
            <person name="Komine S."/>
            <person name="Tomita M."/>
            <person name="Blaxter M."/>
            <person name="Arakawa K."/>
        </authorList>
    </citation>
    <scope>NUCLEOTIDE SEQUENCE [LARGE SCALE GENOMIC DNA]</scope>
    <source>
        <strain evidence="3">Z151</strain>
    </source>
</reference>
<comment type="caution">
    <text evidence="2">The sequence shown here is derived from an EMBL/GenBank/DDBJ whole genome shotgun (WGS) entry which is preliminary data.</text>
</comment>
<accession>A0A1W0XA45</accession>
<dbReference type="Proteomes" id="UP000192578">
    <property type="component" value="Unassembled WGS sequence"/>
</dbReference>
<keyword evidence="3" id="KW-1185">Reference proteome</keyword>
<protein>
    <submittedName>
        <fullName evidence="2">Uncharacterized protein</fullName>
    </submittedName>
</protein>
<dbReference type="AlphaFoldDB" id="A0A1W0XA45"/>
<evidence type="ECO:0000256" key="1">
    <source>
        <dbReference type="SAM" id="MobiDB-lite"/>
    </source>
</evidence>
<feature type="region of interest" description="Disordered" evidence="1">
    <location>
        <begin position="145"/>
        <end position="167"/>
    </location>
</feature>
<sequence>MARHASNGPTLMLSFLRQVALAFASSYVMTFLEMSARTPELVIRENHGDVLPTIEQMLKIQASTTAASSISSAAAQMNNTQQAHAASYLQRNPLFLAVLPALEYGRRDAVGLLTVSMMNAAAAAAAAAAGNGMPAFPSAPPIRRREELQSRSHGLPPTSGSDRPVGLDYFLHRGGYRHARG</sequence>
<evidence type="ECO:0000313" key="3">
    <source>
        <dbReference type="Proteomes" id="UP000192578"/>
    </source>
</evidence>
<organism evidence="2 3">
    <name type="scientific">Hypsibius exemplaris</name>
    <name type="common">Freshwater tardigrade</name>
    <dbReference type="NCBI Taxonomy" id="2072580"/>
    <lineage>
        <taxon>Eukaryota</taxon>
        <taxon>Metazoa</taxon>
        <taxon>Ecdysozoa</taxon>
        <taxon>Tardigrada</taxon>
        <taxon>Eutardigrada</taxon>
        <taxon>Parachela</taxon>
        <taxon>Hypsibioidea</taxon>
        <taxon>Hypsibiidae</taxon>
        <taxon>Hypsibius</taxon>
    </lineage>
</organism>
<evidence type="ECO:0000313" key="2">
    <source>
        <dbReference type="EMBL" id="OQV24396.1"/>
    </source>
</evidence>
<dbReference type="EMBL" id="MTYJ01000007">
    <property type="protein sequence ID" value="OQV24396.1"/>
    <property type="molecule type" value="Genomic_DNA"/>
</dbReference>
<gene>
    <name evidence="2" type="ORF">BV898_01931</name>
</gene>
<proteinExistence type="predicted"/>